<keyword evidence="6" id="KW-1185">Reference proteome</keyword>
<feature type="region of interest" description="Disordered" evidence="3">
    <location>
        <begin position="328"/>
        <end position="359"/>
    </location>
</feature>
<keyword evidence="1" id="KW-0808">Transferase</keyword>
<evidence type="ECO:0000259" key="4">
    <source>
        <dbReference type="Pfam" id="PF01171"/>
    </source>
</evidence>
<dbReference type="SUPFAM" id="SSF52402">
    <property type="entry name" value="Adenine nucleotide alpha hydrolases-like"/>
    <property type="match status" value="1"/>
</dbReference>
<dbReference type="GO" id="GO:0000049">
    <property type="term" value="F:tRNA binding"/>
    <property type="evidence" value="ECO:0007669"/>
    <property type="project" value="TreeGrafter"/>
</dbReference>
<gene>
    <name evidence="5" type="ORF">DVS28_a2562</name>
</gene>
<feature type="binding site" evidence="2">
    <location>
        <position position="299"/>
    </location>
    <ligand>
        <name>Zn(2+)</name>
        <dbReference type="ChEBI" id="CHEBI:29105"/>
        <label>2</label>
    </ligand>
</feature>
<dbReference type="RefSeq" id="WP_114591763.1">
    <property type="nucleotide sequence ID" value="NZ_CP031165.1"/>
</dbReference>
<dbReference type="Proteomes" id="UP000264006">
    <property type="component" value="Chromosome"/>
</dbReference>
<feature type="binding site" evidence="2">
    <location>
        <position position="12"/>
    </location>
    <ligand>
        <name>Zn(2+)</name>
        <dbReference type="ChEBI" id="CHEBI:29105"/>
        <label>1</label>
    </ligand>
</feature>
<feature type="binding site" evidence="2">
    <location>
        <position position="314"/>
    </location>
    <ligand>
        <name>Zn(2+)</name>
        <dbReference type="ChEBI" id="CHEBI:29105"/>
        <label>2</label>
    </ligand>
</feature>
<dbReference type="InterPro" id="IPR035107">
    <property type="entry name" value="tRNA_thiolation_TtcA_Ctu1"/>
</dbReference>
<keyword evidence="2" id="KW-0479">Metal-binding</keyword>
<dbReference type="InterPro" id="IPR011063">
    <property type="entry name" value="TilS/TtcA_N"/>
</dbReference>
<sequence>MGRPGGGRCLGCKEQDAVIDLARHRTRYCGECFVDHIRTQVRVAIDAYGMLRYDDEILVAVSGGKDSLALWDILLDMGYNASGLYLGLGIGAYSSRSERIVRDYAERRGVRLHVEDLAEEYGFDIPDSVKHPRRSDKKKKNGVGRAACGTCGLSKRYVFNKTALRHGYDVMATGHNLDDEAAQLFGNVLRWQTEFMARQSPMLPASEGGLARKVKPLYRLTEREMAAYCVIRGLDYVVEECPLVEGNTVMRYKDALNELERAAPGTKAHFLFGFLDRVRDEHFDQDEHFGTSLVPCDDCGLPTPAHQPGQTPVCAFCRTRGRLLQLVDRPARSDASDDEHPERTPEQTAEQTTEQDVTA</sequence>
<dbReference type="GO" id="GO:0002144">
    <property type="term" value="C:cytosolic tRNA wobble base thiouridylase complex"/>
    <property type="evidence" value="ECO:0007669"/>
    <property type="project" value="TreeGrafter"/>
</dbReference>
<feature type="binding site" evidence="2">
    <location>
        <position position="9"/>
    </location>
    <ligand>
        <name>Zn(2+)</name>
        <dbReference type="ChEBI" id="CHEBI:29105"/>
        <label>1</label>
    </ligand>
</feature>
<keyword evidence="2" id="KW-0862">Zinc</keyword>
<feature type="domain" description="tRNA(Ile)-lysidine/2-thiocytidine synthase N-terminal" evidence="4">
    <location>
        <begin position="57"/>
        <end position="240"/>
    </location>
</feature>
<organism evidence="5 6">
    <name type="scientific">Euzebya pacifica</name>
    <dbReference type="NCBI Taxonomy" id="1608957"/>
    <lineage>
        <taxon>Bacteria</taxon>
        <taxon>Bacillati</taxon>
        <taxon>Actinomycetota</taxon>
        <taxon>Nitriliruptoria</taxon>
        <taxon>Euzebyales</taxon>
    </lineage>
</organism>
<proteinExistence type="predicted"/>
<dbReference type="GO" id="GO:0002143">
    <property type="term" value="P:tRNA wobble position uridine thiolation"/>
    <property type="evidence" value="ECO:0007669"/>
    <property type="project" value="TreeGrafter"/>
</dbReference>
<accession>A0A346XYE5</accession>
<feature type="binding site" evidence="2">
    <location>
        <position position="32"/>
    </location>
    <ligand>
        <name>Zn(2+)</name>
        <dbReference type="ChEBI" id="CHEBI:29105"/>
        <label>1</label>
    </ligand>
</feature>
<dbReference type="PANTHER" id="PTHR11807">
    <property type="entry name" value="ATPASES OF THE PP SUPERFAMILY-RELATED"/>
    <property type="match status" value="1"/>
</dbReference>
<dbReference type="EMBL" id="CP031165">
    <property type="protein sequence ID" value="AXV07242.1"/>
    <property type="molecule type" value="Genomic_DNA"/>
</dbReference>
<dbReference type="InterPro" id="IPR014729">
    <property type="entry name" value="Rossmann-like_a/b/a_fold"/>
</dbReference>
<dbReference type="OrthoDB" id="9801054at2"/>
<dbReference type="PANTHER" id="PTHR11807:SF27">
    <property type="entry name" value="TRNA-5-METHYLURIDINE(54) 2-SULFURTRANSFERASE"/>
    <property type="match status" value="1"/>
</dbReference>
<feature type="compositionally biased region" description="Basic and acidic residues" evidence="3">
    <location>
        <begin position="329"/>
        <end position="345"/>
    </location>
</feature>
<dbReference type="PIRSF" id="PIRSF004976">
    <property type="entry name" value="ATPase_YdaO"/>
    <property type="match status" value="1"/>
</dbReference>
<dbReference type="Pfam" id="PF01171">
    <property type="entry name" value="ATP_bind_3"/>
    <property type="match status" value="1"/>
</dbReference>
<protein>
    <submittedName>
        <fullName evidence="5">tRNA(U54)-2-thioribothymidine synthetase</fullName>
    </submittedName>
</protein>
<evidence type="ECO:0000313" key="5">
    <source>
        <dbReference type="EMBL" id="AXV07242.1"/>
    </source>
</evidence>
<feature type="binding site" evidence="2">
    <location>
        <position position="296"/>
    </location>
    <ligand>
        <name>Zn(2+)</name>
        <dbReference type="ChEBI" id="CHEBI:29105"/>
        <label>2</label>
    </ligand>
</feature>
<reference evidence="5 6" key="1">
    <citation type="submission" date="2018-09" db="EMBL/GenBank/DDBJ databases">
        <title>Complete genome sequence of Euzebya sp. DY32-46 isolated from seawater of Pacific Ocean.</title>
        <authorList>
            <person name="Xu L."/>
            <person name="Wu Y.-H."/>
            <person name="Xu X.-W."/>
        </authorList>
    </citation>
    <scope>NUCLEOTIDE SEQUENCE [LARGE SCALE GENOMIC DNA]</scope>
    <source>
        <strain evidence="5 6">DY32-46</strain>
    </source>
</reference>
<evidence type="ECO:0000313" key="6">
    <source>
        <dbReference type="Proteomes" id="UP000264006"/>
    </source>
</evidence>
<dbReference type="Gene3D" id="3.40.50.620">
    <property type="entry name" value="HUPs"/>
    <property type="match status" value="1"/>
</dbReference>
<dbReference type="AlphaFoldDB" id="A0A346XYE5"/>
<feature type="compositionally biased region" description="Low complexity" evidence="3">
    <location>
        <begin position="346"/>
        <end position="359"/>
    </location>
</feature>
<feature type="binding site" evidence="2">
    <location>
        <position position="317"/>
    </location>
    <ligand>
        <name>Zn(2+)</name>
        <dbReference type="ChEBI" id="CHEBI:29105"/>
        <label>2</label>
    </ligand>
</feature>
<dbReference type="GO" id="GO:0046872">
    <property type="term" value="F:metal ion binding"/>
    <property type="evidence" value="ECO:0007669"/>
    <property type="project" value="UniProtKB-KW"/>
</dbReference>
<evidence type="ECO:0000256" key="1">
    <source>
        <dbReference type="ARBA" id="ARBA00022679"/>
    </source>
</evidence>
<dbReference type="KEGG" id="euz:DVS28_a2562"/>
<dbReference type="GO" id="GO:0016740">
    <property type="term" value="F:transferase activity"/>
    <property type="evidence" value="ECO:0007669"/>
    <property type="project" value="UniProtKB-KW"/>
</dbReference>
<evidence type="ECO:0000256" key="3">
    <source>
        <dbReference type="SAM" id="MobiDB-lite"/>
    </source>
</evidence>
<evidence type="ECO:0000256" key="2">
    <source>
        <dbReference type="PIRSR" id="PIRSR004976-50"/>
    </source>
</evidence>
<dbReference type="CDD" id="cd01993">
    <property type="entry name" value="TtuA-like"/>
    <property type="match status" value="1"/>
</dbReference>
<feature type="binding site" evidence="2">
    <location>
        <position position="29"/>
    </location>
    <ligand>
        <name>Zn(2+)</name>
        <dbReference type="ChEBI" id="CHEBI:29105"/>
        <label>1</label>
    </ligand>
</feature>
<name>A0A346XYE5_9ACTN</name>